<dbReference type="KEGG" id="fil:BN1229_v1_3975"/>
<name>A0A0D6JKN5_9HYPH</name>
<sequence>MPVTGPLDDPRTGRRPWRSRVPWPSLKVRALPRPLPGADGHIWDHMEFYGCQWFLKQFTRAKAGYRAFNLSVAEKPHTVHGNRKNAAAVKGLA</sequence>
<evidence type="ECO:0000313" key="2">
    <source>
        <dbReference type="Proteomes" id="UP000033187"/>
    </source>
</evidence>
<dbReference type="EMBL" id="LN829119">
    <property type="protein sequence ID" value="CPR22529.1"/>
    <property type="molecule type" value="Genomic_DNA"/>
</dbReference>
<keyword evidence="2" id="KW-1185">Reference proteome</keyword>
<dbReference type="AlphaFoldDB" id="A0A0D6JKN5"/>
<reference evidence="2" key="1">
    <citation type="submission" date="2015-02" db="EMBL/GenBank/DDBJ databases">
        <authorList>
            <person name="Chooi Y.-H."/>
        </authorList>
    </citation>
    <scope>NUCLEOTIDE SEQUENCE [LARGE SCALE GENOMIC DNA]</scope>
    <source>
        <strain evidence="2">strain Y</strain>
    </source>
</reference>
<evidence type="ECO:0000313" key="1">
    <source>
        <dbReference type="EMBL" id="CPR22529.1"/>
    </source>
</evidence>
<proteinExistence type="predicted"/>
<gene>
    <name evidence="1" type="ORF">YBN1229_v1_3962</name>
</gene>
<accession>A0A0D6JKN5</accession>
<dbReference type="Proteomes" id="UP000033187">
    <property type="component" value="Chromosome 1"/>
</dbReference>
<protein>
    <submittedName>
        <fullName evidence="1">Uncharacterized protein</fullName>
    </submittedName>
</protein>
<dbReference type="KEGG" id="fiy:BN1229_v1_3962"/>
<organism evidence="1 2">
    <name type="scientific">Candidatus Filomicrobium marinum</name>
    <dbReference type="NCBI Taxonomy" id="1608628"/>
    <lineage>
        <taxon>Bacteria</taxon>
        <taxon>Pseudomonadati</taxon>
        <taxon>Pseudomonadota</taxon>
        <taxon>Alphaproteobacteria</taxon>
        <taxon>Hyphomicrobiales</taxon>
        <taxon>Hyphomicrobiaceae</taxon>
        <taxon>Filomicrobium</taxon>
    </lineage>
</organism>